<keyword evidence="2" id="KW-0808">Transferase</keyword>
<gene>
    <name evidence="2" type="ORF">FCL42_19970</name>
</gene>
<protein>
    <submittedName>
        <fullName evidence="2">GNAT family N-acetyltransferase</fullName>
    </submittedName>
</protein>
<reference evidence="2 3" key="1">
    <citation type="submission" date="2019-04" db="EMBL/GenBank/DDBJ databases">
        <authorList>
            <person name="Hwang J.C."/>
        </authorList>
    </citation>
    <scope>NUCLEOTIDE SEQUENCE [LARGE SCALE GENOMIC DNA]</scope>
    <source>
        <strain evidence="2 3">IMCC35002</strain>
    </source>
</reference>
<organism evidence="2 3">
    <name type="scientific">Ferrimonas aestuarii</name>
    <dbReference type="NCBI Taxonomy" id="2569539"/>
    <lineage>
        <taxon>Bacteria</taxon>
        <taxon>Pseudomonadati</taxon>
        <taxon>Pseudomonadota</taxon>
        <taxon>Gammaproteobacteria</taxon>
        <taxon>Alteromonadales</taxon>
        <taxon>Ferrimonadaceae</taxon>
        <taxon>Ferrimonas</taxon>
    </lineage>
</organism>
<accession>A0A4U1BH52</accession>
<dbReference type="Proteomes" id="UP000305675">
    <property type="component" value="Unassembled WGS sequence"/>
</dbReference>
<dbReference type="SUPFAM" id="SSF55729">
    <property type="entry name" value="Acyl-CoA N-acyltransferases (Nat)"/>
    <property type="match status" value="1"/>
</dbReference>
<dbReference type="PANTHER" id="PTHR43441:SF11">
    <property type="entry name" value="RIBOSOMAL-PROTEIN-SERINE ACETYLTRANSFERASE"/>
    <property type="match status" value="1"/>
</dbReference>
<name>A0A4U1BH52_9GAMM</name>
<dbReference type="EMBL" id="SWCJ01000024">
    <property type="protein sequence ID" value="TKB50064.1"/>
    <property type="molecule type" value="Genomic_DNA"/>
</dbReference>
<comment type="caution">
    <text evidence="2">The sequence shown here is derived from an EMBL/GenBank/DDBJ whole genome shotgun (WGS) entry which is preliminary data.</text>
</comment>
<dbReference type="AlphaFoldDB" id="A0A4U1BH52"/>
<evidence type="ECO:0000313" key="2">
    <source>
        <dbReference type="EMBL" id="TKB50064.1"/>
    </source>
</evidence>
<proteinExistence type="predicted"/>
<dbReference type="GO" id="GO:0005737">
    <property type="term" value="C:cytoplasm"/>
    <property type="evidence" value="ECO:0007669"/>
    <property type="project" value="TreeGrafter"/>
</dbReference>
<evidence type="ECO:0000259" key="1">
    <source>
        <dbReference type="PROSITE" id="PS51186"/>
    </source>
</evidence>
<dbReference type="InterPro" id="IPR000182">
    <property type="entry name" value="GNAT_dom"/>
</dbReference>
<dbReference type="PANTHER" id="PTHR43441">
    <property type="entry name" value="RIBOSOMAL-PROTEIN-SERINE ACETYLTRANSFERASE"/>
    <property type="match status" value="1"/>
</dbReference>
<dbReference type="Pfam" id="PF13302">
    <property type="entry name" value="Acetyltransf_3"/>
    <property type="match status" value="1"/>
</dbReference>
<dbReference type="InterPro" id="IPR051908">
    <property type="entry name" value="Ribosomal_N-acetyltransferase"/>
</dbReference>
<dbReference type="Gene3D" id="3.40.630.30">
    <property type="match status" value="1"/>
</dbReference>
<dbReference type="GO" id="GO:1990189">
    <property type="term" value="F:protein N-terminal-serine acetyltransferase activity"/>
    <property type="evidence" value="ECO:0007669"/>
    <property type="project" value="TreeGrafter"/>
</dbReference>
<keyword evidence="3" id="KW-1185">Reference proteome</keyword>
<feature type="domain" description="N-acetyltransferase" evidence="1">
    <location>
        <begin position="24"/>
        <end position="176"/>
    </location>
</feature>
<sequence>MLPISISSDIELTLVSPSLAPEYLAIVEAQRDYLGQWLQWPHLDLDEAFFVGFIEGCRREYAAGASMACAMLYQGQLVGNIGLKEINNAERKAEIGYWLSQDFQGLGIISQSLQALLTHAFTQLDLDKVELAIATGNLASRRVAERNGFAFSHIVANAEQIQGRSLDHAWYRINRENWSATKQELTSKSKPADVA</sequence>
<dbReference type="OrthoDB" id="9784707at2"/>
<dbReference type="RefSeq" id="WP_136865196.1">
    <property type="nucleotide sequence ID" value="NZ_SWCJ01000024.1"/>
</dbReference>
<dbReference type="GO" id="GO:0008999">
    <property type="term" value="F:protein-N-terminal-alanine acetyltransferase activity"/>
    <property type="evidence" value="ECO:0007669"/>
    <property type="project" value="TreeGrafter"/>
</dbReference>
<evidence type="ECO:0000313" key="3">
    <source>
        <dbReference type="Proteomes" id="UP000305675"/>
    </source>
</evidence>
<dbReference type="PROSITE" id="PS51186">
    <property type="entry name" value="GNAT"/>
    <property type="match status" value="1"/>
</dbReference>
<dbReference type="InterPro" id="IPR016181">
    <property type="entry name" value="Acyl_CoA_acyltransferase"/>
</dbReference>